<dbReference type="STRING" id="465721.ACG33_11275"/>
<comment type="similarity">
    <text evidence="9 10 11">Belongs to the MurJ/MviN family.</text>
</comment>
<dbReference type="Pfam" id="PF03023">
    <property type="entry name" value="MurJ"/>
    <property type="match status" value="1"/>
</dbReference>
<keyword evidence="10" id="KW-0997">Cell inner membrane</keyword>
<evidence type="ECO:0000256" key="11">
    <source>
        <dbReference type="PIRNR" id="PIRNR002869"/>
    </source>
</evidence>
<organism evidence="12 13">
    <name type="scientific">Steroidobacter denitrificans</name>
    <dbReference type="NCBI Taxonomy" id="465721"/>
    <lineage>
        <taxon>Bacteria</taxon>
        <taxon>Pseudomonadati</taxon>
        <taxon>Pseudomonadota</taxon>
        <taxon>Gammaproteobacteria</taxon>
        <taxon>Steroidobacterales</taxon>
        <taxon>Steroidobacteraceae</taxon>
        <taxon>Steroidobacter</taxon>
    </lineage>
</organism>
<feature type="transmembrane region" description="Helical" evidence="10">
    <location>
        <begin position="390"/>
        <end position="413"/>
    </location>
</feature>
<dbReference type="NCBIfam" id="TIGR01695">
    <property type="entry name" value="murJ_mviN"/>
    <property type="match status" value="1"/>
</dbReference>
<dbReference type="AlphaFoldDB" id="A0A127FD95"/>
<dbReference type="OrthoDB" id="9816572at2"/>
<evidence type="ECO:0000256" key="1">
    <source>
        <dbReference type="ARBA" id="ARBA00004651"/>
    </source>
</evidence>
<keyword evidence="5 10" id="KW-0573">Peptidoglycan synthesis</keyword>
<comment type="subcellular location">
    <subcellularLocation>
        <location evidence="10">Cell inner membrane</location>
        <topology evidence="10">Multi-pass membrane protein</topology>
    </subcellularLocation>
    <subcellularLocation>
        <location evidence="1">Cell membrane</location>
        <topology evidence="1">Multi-pass membrane protein</topology>
    </subcellularLocation>
</comment>
<sequence length="528" mass="56394">MTRGFFRSTAIVGITTLLSRITGLARDVVYAAFVPAVAMEVFVLANQIPNLLRRLFAEGAFSQAFVPVVAEYRSQRSLEEVRGLVDSVAGTLGAVLALISIIGVLAAPLVVLICAPGFLAKGEGQYALAVEMLRWTFPYLLFVSLTALAGGVLNSYGRFALPAFSSVVLNLVMIVFAAWVSPYFEQPVVALAVGVFVGGILQVAIQIPALLRLGVLRLPRWNPQHEAVRRIAVLMGPAIIGSSMGQLSVMVSTGIASLLADGSMTWLYFADRLVEFPLGVFSIALATVILPSLSAQHALRSSDEFSATLAWAVRLVCLIVIPASVALFVLAGPLTVVLYHHGKFTPVDVEMTRLALMAFSFALLGWSLIKVLATGYYARQDTRGPVRVAMRALGLTMALNVIVVLGLWLMGLLKSPGAHALLALTNGVGALLNAALLYTGLVRRQILRPGQSLGGLLLLRIFIASMVMAALLLWFGGGVTDWLDAPRTHRVVWLTALVAGGAGAYFGILWLLGVRPRQFRLQVPAAAG</sequence>
<evidence type="ECO:0000313" key="12">
    <source>
        <dbReference type="EMBL" id="AMN47670.1"/>
    </source>
</evidence>
<evidence type="ECO:0000256" key="9">
    <source>
        <dbReference type="ARBA" id="ARBA00061532"/>
    </source>
</evidence>
<reference evidence="12 13" key="1">
    <citation type="submission" date="2015-06" db="EMBL/GenBank/DDBJ databases">
        <title>A Comprehensive Approach to Explore the Metabolic and Phylogenetic Diversity of Bacterial Steroid Degradation in the Environment: Testosterone as an Example.</title>
        <authorList>
            <person name="Yang F.-C."/>
            <person name="Chen Y.-L."/>
            <person name="Yu C.-P."/>
            <person name="Tang S.-L."/>
            <person name="Wang P.-H."/>
            <person name="Ismail W."/>
            <person name="Wang C.-H."/>
            <person name="Yang C.-Y."/>
            <person name="Chiang Y.-R."/>
        </authorList>
    </citation>
    <scope>NUCLEOTIDE SEQUENCE [LARGE SCALE GENOMIC DNA]</scope>
    <source>
        <strain evidence="12 13">DSM 18526</strain>
    </source>
</reference>
<evidence type="ECO:0000256" key="10">
    <source>
        <dbReference type="HAMAP-Rule" id="MF_02078"/>
    </source>
</evidence>
<comment type="pathway">
    <text evidence="10">Cell wall biogenesis; peptidoglycan biosynthesis.</text>
</comment>
<keyword evidence="2 10" id="KW-1003">Cell membrane</keyword>
<feature type="transmembrane region" description="Helical" evidence="10">
    <location>
        <begin position="491"/>
        <end position="512"/>
    </location>
</feature>
<evidence type="ECO:0000256" key="6">
    <source>
        <dbReference type="ARBA" id="ARBA00022989"/>
    </source>
</evidence>
<feature type="transmembrane region" description="Helical" evidence="10">
    <location>
        <begin position="354"/>
        <end position="378"/>
    </location>
</feature>
<dbReference type="GO" id="GO:0005886">
    <property type="term" value="C:plasma membrane"/>
    <property type="evidence" value="ECO:0007669"/>
    <property type="project" value="UniProtKB-SubCell"/>
</dbReference>
<evidence type="ECO:0000256" key="5">
    <source>
        <dbReference type="ARBA" id="ARBA00022984"/>
    </source>
</evidence>
<feature type="transmembrane region" description="Helical" evidence="10">
    <location>
        <begin position="276"/>
        <end position="299"/>
    </location>
</feature>
<dbReference type="CDD" id="cd13123">
    <property type="entry name" value="MATE_MurJ_like"/>
    <property type="match status" value="1"/>
</dbReference>
<dbReference type="PATRIC" id="fig|465721.4.peg.2405"/>
<dbReference type="KEGG" id="sdf:ACG33_11275"/>
<keyword evidence="10 11" id="KW-0813">Transport</keyword>
<feature type="transmembrane region" description="Helical" evidence="10">
    <location>
        <begin position="453"/>
        <end position="476"/>
    </location>
</feature>
<dbReference type="PRINTS" id="PR01806">
    <property type="entry name" value="VIRFACTRMVIN"/>
</dbReference>
<dbReference type="EMBL" id="CP011971">
    <property type="protein sequence ID" value="AMN47670.1"/>
    <property type="molecule type" value="Genomic_DNA"/>
</dbReference>
<dbReference type="Proteomes" id="UP000070250">
    <property type="component" value="Chromosome"/>
</dbReference>
<dbReference type="HAMAP" id="MF_02078">
    <property type="entry name" value="MurJ_MviN"/>
    <property type="match status" value="1"/>
</dbReference>
<feature type="transmembrane region" description="Helical" evidence="10">
    <location>
        <begin position="139"/>
        <end position="156"/>
    </location>
</feature>
<feature type="transmembrane region" description="Helical" evidence="10">
    <location>
        <begin position="163"/>
        <end position="182"/>
    </location>
</feature>
<feature type="transmembrane region" description="Helical" evidence="10">
    <location>
        <begin position="92"/>
        <end position="119"/>
    </location>
</feature>
<keyword evidence="4 10" id="KW-0133">Cell shape</keyword>
<evidence type="ECO:0000256" key="7">
    <source>
        <dbReference type="ARBA" id="ARBA00023136"/>
    </source>
</evidence>
<dbReference type="GO" id="GO:0071555">
    <property type="term" value="P:cell wall organization"/>
    <property type="evidence" value="ECO:0007669"/>
    <property type="project" value="UniProtKB-UniRule"/>
</dbReference>
<gene>
    <name evidence="10" type="primary">murJ</name>
    <name evidence="12" type="ORF">ACG33_11275</name>
</gene>
<accession>A0A127FD95</accession>
<proteinExistence type="inferred from homology"/>
<keyword evidence="13" id="KW-1185">Reference proteome</keyword>
<evidence type="ECO:0000256" key="4">
    <source>
        <dbReference type="ARBA" id="ARBA00022960"/>
    </source>
</evidence>
<feature type="transmembrane region" description="Helical" evidence="10">
    <location>
        <begin position="311"/>
        <end position="334"/>
    </location>
</feature>
<feature type="transmembrane region" description="Helical" evidence="10">
    <location>
        <begin position="231"/>
        <end position="256"/>
    </location>
</feature>
<dbReference type="GO" id="GO:0008360">
    <property type="term" value="P:regulation of cell shape"/>
    <property type="evidence" value="ECO:0007669"/>
    <property type="project" value="UniProtKB-UniRule"/>
</dbReference>
<protein>
    <recommendedName>
        <fullName evidence="10">Probable lipid II flippase MurJ</fullName>
    </recommendedName>
</protein>
<comment type="function">
    <text evidence="8 10 11">Involved in peptidoglycan biosynthesis. Transports lipid-linked peptidoglycan precursors from the inner to the outer leaflet of the cytoplasmic membrane.</text>
</comment>
<keyword evidence="3 10" id="KW-0812">Transmembrane</keyword>
<keyword evidence="10 11" id="KW-0961">Cell wall biogenesis/degradation</keyword>
<evidence type="ECO:0000256" key="3">
    <source>
        <dbReference type="ARBA" id="ARBA00022692"/>
    </source>
</evidence>
<feature type="transmembrane region" description="Helical" evidence="10">
    <location>
        <begin position="188"/>
        <end position="211"/>
    </location>
</feature>
<dbReference type="UniPathway" id="UPA00219"/>
<dbReference type="PANTHER" id="PTHR47019">
    <property type="entry name" value="LIPID II FLIPPASE MURJ"/>
    <property type="match status" value="1"/>
</dbReference>
<dbReference type="PIRSF" id="PIRSF002869">
    <property type="entry name" value="MviN"/>
    <property type="match status" value="1"/>
</dbReference>
<dbReference type="InterPro" id="IPR004268">
    <property type="entry name" value="MurJ"/>
</dbReference>
<keyword evidence="7 10" id="KW-0472">Membrane</keyword>
<evidence type="ECO:0000256" key="8">
    <source>
        <dbReference type="ARBA" id="ARBA00060041"/>
    </source>
</evidence>
<keyword evidence="6 10" id="KW-1133">Transmembrane helix</keyword>
<dbReference type="PANTHER" id="PTHR47019:SF1">
    <property type="entry name" value="LIPID II FLIPPASE MURJ"/>
    <property type="match status" value="1"/>
</dbReference>
<evidence type="ECO:0000256" key="2">
    <source>
        <dbReference type="ARBA" id="ARBA00022475"/>
    </source>
</evidence>
<name>A0A127FD95_STEDE</name>
<feature type="transmembrane region" description="Helical" evidence="10">
    <location>
        <begin position="419"/>
        <end position="441"/>
    </location>
</feature>
<evidence type="ECO:0000313" key="13">
    <source>
        <dbReference type="Proteomes" id="UP000070250"/>
    </source>
</evidence>
<dbReference type="RefSeq" id="WP_066921255.1">
    <property type="nucleotide sequence ID" value="NZ_CP011971.1"/>
</dbReference>
<dbReference type="GO" id="GO:0015648">
    <property type="term" value="F:lipid-linked peptidoglycan transporter activity"/>
    <property type="evidence" value="ECO:0007669"/>
    <property type="project" value="UniProtKB-UniRule"/>
</dbReference>
<dbReference type="InterPro" id="IPR051050">
    <property type="entry name" value="Lipid_II_flippase_MurJ/MviN"/>
</dbReference>
<dbReference type="GO" id="GO:0009252">
    <property type="term" value="P:peptidoglycan biosynthetic process"/>
    <property type="evidence" value="ECO:0007669"/>
    <property type="project" value="UniProtKB-UniRule"/>
</dbReference>
<dbReference type="GO" id="GO:0034204">
    <property type="term" value="P:lipid translocation"/>
    <property type="evidence" value="ECO:0007669"/>
    <property type="project" value="TreeGrafter"/>
</dbReference>